<organism evidence="1 2">
    <name type="scientific">Symbiodinium microadriaticum</name>
    <name type="common">Dinoflagellate</name>
    <name type="synonym">Zooxanthella microadriatica</name>
    <dbReference type="NCBI Taxonomy" id="2951"/>
    <lineage>
        <taxon>Eukaryota</taxon>
        <taxon>Sar</taxon>
        <taxon>Alveolata</taxon>
        <taxon>Dinophyceae</taxon>
        <taxon>Suessiales</taxon>
        <taxon>Symbiodiniaceae</taxon>
        <taxon>Symbiodinium</taxon>
    </lineage>
</organism>
<dbReference type="AlphaFoldDB" id="A0A1Q9CGA0"/>
<accession>A0A1Q9CGA0</accession>
<dbReference type="OrthoDB" id="10273302at2759"/>
<dbReference type="EMBL" id="LSRX01001236">
    <property type="protein sequence ID" value="OLP81950.1"/>
    <property type="molecule type" value="Genomic_DNA"/>
</dbReference>
<evidence type="ECO:0000313" key="2">
    <source>
        <dbReference type="Proteomes" id="UP000186817"/>
    </source>
</evidence>
<sequence>MLPFAKTSIGMNARKSNFHILVNRMNSKIPVIDILVTRNLPSAYYDLVEYDKDGIGPLVKSAVTGNFFRILPEIFSLQVASTEWTPADSSIKHLAKQTAPPTYMIAEVIYGKTVQLGSHGSSGHLKEDAYTWTLSRAGNDRIRVCTFHLIMSPPSKRSAPLTMIVDCLHKSTSSPGMPTWRFTEQHPFLGAPEQLLALLGGCFHLDTGFLPYKAWLLPVGCGFLKEDLVGSDREKLKSCQEDTTLIRDQALTSAQRAKTLQKSQALILKFAATRQLTEEHQSETEAFVLELSFLPPGAEVIQHWYASAALAPPPLSVRFIRIQTGSPDSKEIQEVS</sequence>
<keyword evidence="2" id="KW-1185">Reference proteome</keyword>
<protein>
    <submittedName>
        <fullName evidence="1">Uncharacterized protein</fullName>
    </submittedName>
</protein>
<name>A0A1Q9CGA0_SYMMI</name>
<evidence type="ECO:0000313" key="1">
    <source>
        <dbReference type="EMBL" id="OLP81950.1"/>
    </source>
</evidence>
<reference evidence="1 2" key="1">
    <citation type="submission" date="2016-02" db="EMBL/GenBank/DDBJ databases">
        <title>Genome analysis of coral dinoflagellate symbionts highlights evolutionary adaptations to a symbiotic lifestyle.</title>
        <authorList>
            <person name="Aranda M."/>
            <person name="Li Y."/>
            <person name="Liew Y.J."/>
            <person name="Baumgarten S."/>
            <person name="Simakov O."/>
            <person name="Wilson M."/>
            <person name="Piel J."/>
            <person name="Ashoor H."/>
            <person name="Bougouffa S."/>
            <person name="Bajic V.B."/>
            <person name="Ryu T."/>
            <person name="Ravasi T."/>
            <person name="Bayer T."/>
            <person name="Micklem G."/>
            <person name="Kim H."/>
            <person name="Bhak J."/>
            <person name="Lajeunesse T.C."/>
            <person name="Voolstra C.R."/>
        </authorList>
    </citation>
    <scope>NUCLEOTIDE SEQUENCE [LARGE SCALE GENOMIC DNA]</scope>
    <source>
        <strain evidence="1 2">CCMP2467</strain>
    </source>
</reference>
<proteinExistence type="predicted"/>
<gene>
    <name evidence="1" type="ORF">AK812_SmicGene37443</name>
</gene>
<dbReference type="Proteomes" id="UP000186817">
    <property type="component" value="Unassembled WGS sequence"/>
</dbReference>
<comment type="caution">
    <text evidence="1">The sequence shown here is derived from an EMBL/GenBank/DDBJ whole genome shotgun (WGS) entry which is preliminary data.</text>
</comment>